<dbReference type="VEuPathDB" id="VectorBase:AMEC000241"/>
<accession>A0A182TDA0</accession>
<dbReference type="EnsemblMetazoa" id="AMEC000241-RA">
    <property type="protein sequence ID" value="AMEC000241-PA"/>
    <property type="gene ID" value="AMEC000241"/>
</dbReference>
<dbReference type="GO" id="GO:0061172">
    <property type="term" value="P:regulation of establishment of bipolar cell polarity"/>
    <property type="evidence" value="ECO:0007669"/>
    <property type="project" value="TreeGrafter"/>
</dbReference>
<dbReference type="AlphaFoldDB" id="A0A182TDA0"/>
<proteinExistence type="predicted"/>
<keyword evidence="1" id="KW-0040">ANK repeat</keyword>
<dbReference type="PROSITE" id="PS50297">
    <property type="entry name" value="ANK_REP_REGION"/>
    <property type="match status" value="1"/>
</dbReference>
<evidence type="ECO:0000313" key="3">
    <source>
        <dbReference type="Proteomes" id="UP000075902"/>
    </source>
</evidence>
<dbReference type="Proteomes" id="UP000075902">
    <property type="component" value="Unassembled WGS sequence"/>
</dbReference>
<sequence>MAPIAIGHRLALFSAVEHGHLEKARTILESTDVDVNSLNSDGLSPLDVAVLSNNRSMTKMLLQQGAIENAHSVHAANSNMGLHLNNLLCDAEATVHELGNFDGSQAGGLAGGERTGTGTNAGKTTFSNIIGK</sequence>
<dbReference type="GO" id="GO:0000132">
    <property type="term" value="P:establishment of mitotic spindle orientation"/>
    <property type="evidence" value="ECO:0007669"/>
    <property type="project" value="TreeGrafter"/>
</dbReference>
<dbReference type="InterPro" id="IPR036770">
    <property type="entry name" value="Ankyrin_rpt-contain_sf"/>
</dbReference>
<dbReference type="InterPro" id="IPR002110">
    <property type="entry name" value="Ankyrin_rpt"/>
</dbReference>
<feature type="repeat" description="ANK" evidence="1">
    <location>
        <begin position="41"/>
        <end position="73"/>
    </location>
</feature>
<dbReference type="GO" id="GO:0005819">
    <property type="term" value="C:spindle"/>
    <property type="evidence" value="ECO:0007669"/>
    <property type="project" value="TreeGrafter"/>
</dbReference>
<dbReference type="PROSITE" id="PS50088">
    <property type="entry name" value="ANK_REPEAT"/>
    <property type="match status" value="1"/>
</dbReference>
<keyword evidence="3" id="KW-1185">Reference proteome</keyword>
<evidence type="ECO:0000256" key="1">
    <source>
        <dbReference type="PROSITE-ProRule" id="PRU00023"/>
    </source>
</evidence>
<protein>
    <submittedName>
        <fullName evidence="2">ANK_REP_REGION domain-containing protein</fullName>
    </submittedName>
</protein>
<dbReference type="Pfam" id="PF13637">
    <property type="entry name" value="Ank_4"/>
    <property type="match status" value="1"/>
</dbReference>
<reference evidence="3" key="1">
    <citation type="submission" date="2014-01" db="EMBL/GenBank/DDBJ databases">
        <title>The Genome Sequence of Anopheles melas CM1001059_A (V2).</title>
        <authorList>
            <consortium name="The Broad Institute Genomics Platform"/>
            <person name="Neafsey D.E."/>
            <person name="Besansky N."/>
            <person name="Howell P."/>
            <person name="Walton C."/>
            <person name="Young S.K."/>
            <person name="Zeng Q."/>
            <person name="Gargeya S."/>
            <person name="Fitzgerald M."/>
            <person name="Haas B."/>
            <person name="Abouelleil A."/>
            <person name="Allen A.W."/>
            <person name="Alvarado L."/>
            <person name="Arachchi H.M."/>
            <person name="Berlin A.M."/>
            <person name="Chapman S.B."/>
            <person name="Gainer-Dewar J."/>
            <person name="Goldberg J."/>
            <person name="Griggs A."/>
            <person name="Gujja S."/>
            <person name="Hansen M."/>
            <person name="Howarth C."/>
            <person name="Imamovic A."/>
            <person name="Ireland A."/>
            <person name="Larimer J."/>
            <person name="McCowan C."/>
            <person name="Murphy C."/>
            <person name="Pearson M."/>
            <person name="Poon T.W."/>
            <person name="Priest M."/>
            <person name="Roberts A."/>
            <person name="Saif S."/>
            <person name="Shea T."/>
            <person name="Sisk P."/>
            <person name="Sykes S."/>
            <person name="Wortman J."/>
            <person name="Nusbaum C."/>
            <person name="Birren B."/>
        </authorList>
    </citation>
    <scope>NUCLEOTIDE SEQUENCE [LARGE SCALE GENOMIC DNA]</scope>
    <source>
        <strain evidence="3">CM1001059</strain>
    </source>
</reference>
<dbReference type="SMART" id="SM00248">
    <property type="entry name" value="ANK"/>
    <property type="match status" value="2"/>
</dbReference>
<organism evidence="2 3">
    <name type="scientific">Anopheles melas</name>
    <dbReference type="NCBI Taxonomy" id="34690"/>
    <lineage>
        <taxon>Eukaryota</taxon>
        <taxon>Metazoa</taxon>
        <taxon>Ecdysozoa</taxon>
        <taxon>Arthropoda</taxon>
        <taxon>Hexapoda</taxon>
        <taxon>Insecta</taxon>
        <taxon>Pterygota</taxon>
        <taxon>Neoptera</taxon>
        <taxon>Endopterygota</taxon>
        <taxon>Diptera</taxon>
        <taxon>Nematocera</taxon>
        <taxon>Culicoidea</taxon>
        <taxon>Culicidae</taxon>
        <taxon>Anophelinae</taxon>
        <taxon>Anopheles</taxon>
    </lineage>
</organism>
<name>A0A182TDA0_9DIPT</name>
<dbReference type="PANTHER" id="PTHR21437:SF1">
    <property type="entry name" value="WIDE AWAKE"/>
    <property type="match status" value="1"/>
</dbReference>
<dbReference type="STRING" id="34690.A0A182TDA0"/>
<dbReference type="SUPFAM" id="SSF48403">
    <property type="entry name" value="Ankyrin repeat"/>
    <property type="match status" value="1"/>
</dbReference>
<dbReference type="PANTHER" id="PTHR21437">
    <property type="entry name" value="WIDE AWAKE"/>
    <property type="match status" value="1"/>
</dbReference>
<dbReference type="InterPro" id="IPR039269">
    <property type="entry name" value="ANKFN1"/>
</dbReference>
<reference evidence="2" key="2">
    <citation type="submission" date="2020-05" db="UniProtKB">
        <authorList>
            <consortium name="EnsemblMetazoa"/>
        </authorList>
    </citation>
    <scope>IDENTIFICATION</scope>
    <source>
        <strain evidence="2">CM1001059</strain>
    </source>
</reference>
<evidence type="ECO:0000313" key="2">
    <source>
        <dbReference type="EnsemblMetazoa" id="AMEC000241-PA"/>
    </source>
</evidence>
<dbReference type="Gene3D" id="1.25.40.20">
    <property type="entry name" value="Ankyrin repeat-containing domain"/>
    <property type="match status" value="1"/>
</dbReference>